<evidence type="ECO:0000313" key="2">
    <source>
        <dbReference type="Proteomes" id="UP001056778"/>
    </source>
</evidence>
<sequence length="725" mass="82918">MVVDVLPRPYLNKMQPAGMNPRELSENDDLATSLVLDPYLGFVTHKMNVRYQPQKINNAELKSIVSDFIRTQNYEKAYSRISKGDWMPRPKGKNQQKRVEEHIYRYLRVFDKDSGFVIKPCYRYSLEGQKGAKISATRKWYKNEKIECLVGCIAELTEEEEKMLLHPGKNDFSVMYSCRKNCAQLWLGPAAYINHDCRASCKFVATGRDTACVKVLRDIEEGEEITCFYGEDFFGDKNCYCECETCERRGTGAFAKECEKKEENGYRLRETDNRINRTKQKSQSSKGVLDNCNDHMQNNEKIVAPLSIKELRQKGLTKYDAELLIAQGCKFSDIGEFQKKDRNSNSSGSLSATDNSPESNLLDDLQSNASSSTSYSDHDPVSDATHDVRKFNDSHEGGKDISTALECNSSGITLRSHKRLNETIQENSNVIKPKQLDDPTSSPTDTQIDYNQNGDHFVSSDNNAIVKDLSKHQKPSTKTSRQSRITRSSIRLLGRSDSTANSEENMDVKCDETEIIKDVYEFNDDETSKPEHLIQFRNLKSSEHNNIDNVILEQTNSDLNESINTIQCVINDDETRIKSEENDTAIENINFEDNTKPTDASPERLQEPHHHNSHNMEKTPEKCGRLKLTLRMKRSPVLDEVIESGNSLSEDSFEPEYEVLRVEGVDSQCVSPYSHRKKRHKSKDRKRDRRLKYKMIALPNPPMKRLRLKFGNESHTIDIPSTSND</sequence>
<gene>
    <name evidence="1" type="ORF">MML48_4g00004469</name>
</gene>
<name>A0ACB9T6Q6_HOLOL</name>
<protein>
    <submittedName>
        <fullName evidence="1">Suppressor of variegation 4-20-related</fullName>
    </submittedName>
</protein>
<organism evidence="1 2">
    <name type="scientific">Holotrichia oblita</name>
    <name type="common">Chafer beetle</name>
    <dbReference type="NCBI Taxonomy" id="644536"/>
    <lineage>
        <taxon>Eukaryota</taxon>
        <taxon>Metazoa</taxon>
        <taxon>Ecdysozoa</taxon>
        <taxon>Arthropoda</taxon>
        <taxon>Hexapoda</taxon>
        <taxon>Insecta</taxon>
        <taxon>Pterygota</taxon>
        <taxon>Neoptera</taxon>
        <taxon>Endopterygota</taxon>
        <taxon>Coleoptera</taxon>
        <taxon>Polyphaga</taxon>
        <taxon>Scarabaeiformia</taxon>
        <taxon>Scarabaeidae</taxon>
        <taxon>Melolonthinae</taxon>
        <taxon>Holotrichia</taxon>
    </lineage>
</organism>
<keyword evidence="2" id="KW-1185">Reference proteome</keyword>
<accession>A0ACB9T6Q6</accession>
<evidence type="ECO:0000313" key="1">
    <source>
        <dbReference type="EMBL" id="KAI4462479.1"/>
    </source>
</evidence>
<comment type="caution">
    <text evidence="1">The sequence shown here is derived from an EMBL/GenBank/DDBJ whole genome shotgun (WGS) entry which is preliminary data.</text>
</comment>
<proteinExistence type="predicted"/>
<dbReference type="Proteomes" id="UP001056778">
    <property type="component" value="Chromosome 4"/>
</dbReference>
<reference evidence="1" key="1">
    <citation type="submission" date="2022-04" db="EMBL/GenBank/DDBJ databases">
        <title>Chromosome-scale genome assembly of Holotrichia oblita Faldermann.</title>
        <authorList>
            <person name="Rongchong L."/>
        </authorList>
    </citation>
    <scope>NUCLEOTIDE SEQUENCE</scope>
    <source>
        <strain evidence="1">81SQS9</strain>
    </source>
</reference>
<dbReference type="EMBL" id="CM043018">
    <property type="protein sequence ID" value="KAI4462479.1"/>
    <property type="molecule type" value="Genomic_DNA"/>
</dbReference>